<dbReference type="OrthoDB" id="9804721at2"/>
<accession>A0A212R3X8</accession>
<name>A0A212R3X8_RHOAC</name>
<dbReference type="RefSeq" id="WP_088520003.1">
    <property type="nucleotide sequence ID" value="NZ_FYDG01000002.1"/>
</dbReference>
<keyword evidence="4" id="KW-1185">Reference proteome</keyword>
<feature type="domain" description="UspA" evidence="2">
    <location>
        <begin position="184"/>
        <end position="270"/>
    </location>
</feature>
<dbReference type="Pfam" id="PF00582">
    <property type="entry name" value="Usp"/>
    <property type="match status" value="1"/>
</dbReference>
<dbReference type="InterPro" id="IPR006016">
    <property type="entry name" value="UspA"/>
</dbReference>
<sequence>MTLRSILVHLTASPRCEARLNLAVDLARRNGARLTGLFSQIAPPHRVGMAAEWPSQEYRDAAEIARAAFARATDGVDAHYQDLNRGSEEDLAPQFVDYSRHFDLVVLGQRKPDNSLIPPDLPEQIIVQSGRPVLAVPYVGGFSSVGARPVFAWSDSRASARALSDATPLTGPQSAALVVSLAKPGDEQALAYRHKSLALAAEHLAHHGVKAQTEQIVLGEIGLMDALLNRAADHGADLLVMGAFGGGGYPLFSRGSGSRYLLKHMTLPVLFSH</sequence>
<dbReference type="AlphaFoldDB" id="A0A212R3X8"/>
<dbReference type="PANTHER" id="PTHR46268:SF15">
    <property type="entry name" value="UNIVERSAL STRESS PROTEIN HP_0031"/>
    <property type="match status" value="1"/>
</dbReference>
<evidence type="ECO:0000313" key="4">
    <source>
        <dbReference type="Proteomes" id="UP000198418"/>
    </source>
</evidence>
<dbReference type="PANTHER" id="PTHR46268">
    <property type="entry name" value="STRESS RESPONSE PROTEIN NHAX"/>
    <property type="match status" value="1"/>
</dbReference>
<protein>
    <submittedName>
        <fullName evidence="3">Nucleotide-binding universal stress protein, UspA family</fullName>
    </submittedName>
</protein>
<evidence type="ECO:0000259" key="2">
    <source>
        <dbReference type="Pfam" id="PF00582"/>
    </source>
</evidence>
<dbReference type="CDD" id="cd00293">
    <property type="entry name" value="USP-like"/>
    <property type="match status" value="1"/>
</dbReference>
<reference evidence="4" key="1">
    <citation type="submission" date="2017-06" db="EMBL/GenBank/DDBJ databases">
        <authorList>
            <person name="Varghese N."/>
            <person name="Submissions S."/>
        </authorList>
    </citation>
    <scope>NUCLEOTIDE SEQUENCE [LARGE SCALE GENOMIC DNA]</scope>
    <source>
        <strain evidence="4">DSM 137</strain>
    </source>
</reference>
<dbReference type="EMBL" id="FYDG01000002">
    <property type="protein sequence ID" value="SNB66712.1"/>
    <property type="molecule type" value="Genomic_DNA"/>
</dbReference>
<dbReference type="SUPFAM" id="SSF52402">
    <property type="entry name" value="Adenine nucleotide alpha hydrolases-like"/>
    <property type="match status" value="2"/>
</dbReference>
<gene>
    <name evidence="3" type="ORF">SAMN06265338_102520</name>
</gene>
<comment type="similarity">
    <text evidence="1">Belongs to the universal stress protein A family.</text>
</comment>
<organism evidence="3 4">
    <name type="scientific">Rhodoblastus acidophilus</name>
    <name type="common">Rhodopseudomonas acidophila</name>
    <dbReference type="NCBI Taxonomy" id="1074"/>
    <lineage>
        <taxon>Bacteria</taxon>
        <taxon>Pseudomonadati</taxon>
        <taxon>Pseudomonadota</taxon>
        <taxon>Alphaproteobacteria</taxon>
        <taxon>Hyphomicrobiales</taxon>
        <taxon>Rhodoblastaceae</taxon>
        <taxon>Rhodoblastus</taxon>
    </lineage>
</organism>
<evidence type="ECO:0000256" key="1">
    <source>
        <dbReference type="ARBA" id="ARBA00008791"/>
    </source>
</evidence>
<dbReference type="Gene3D" id="3.40.50.12370">
    <property type="match status" value="1"/>
</dbReference>
<proteinExistence type="inferred from homology"/>
<dbReference type="Proteomes" id="UP000198418">
    <property type="component" value="Unassembled WGS sequence"/>
</dbReference>
<evidence type="ECO:0000313" key="3">
    <source>
        <dbReference type="EMBL" id="SNB66712.1"/>
    </source>
</evidence>